<protein>
    <submittedName>
        <fullName evidence="2">D-aminoacylase</fullName>
    </submittedName>
</protein>
<comment type="caution">
    <text evidence="2">The sequence shown here is derived from an EMBL/GenBank/DDBJ whole genome shotgun (WGS) entry which is preliminary data.</text>
</comment>
<name>A0A1E5L2U7_9FIRM</name>
<feature type="domain" description="Amidohydrolase 3" evidence="1">
    <location>
        <begin position="421"/>
        <end position="512"/>
    </location>
</feature>
<reference evidence="2 3" key="1">
    <citation type="submission" date="2016-09" db="EMBL/GenBank/DDBJ databases">
        <title>Desulfuribacillus arsenicus sp. nov., an obligately anaerobic, dissimilatory arsenic- and antimonate-reducing bacterium isolated from anoxic sediments.</title>
        <authorList>
            <person name="Abin C.A."/>
            <person name="Hollibaugh J.T."/>
        </authorList>
    </citation>
    <scope>NUCLEOTIDE SEQUENCE [LARGE SCALE GENOMIC DNA]</scope>
    <source>
        <strain evidence="2 3">MLFW-2</strain>
    </source>
</reference>
<dbReference type="OrthoDB" id="9775607at2"/>
<dbReference type="InterPro" id="IPR013108">
    <property type="entry name" value="Amidohydro_3"/>
</dbReference>
<accession>A0A1E5L2U7</accession>
<feature type="domain" description="Amidohydrolase 3" evidence="1">
    <location>
        <begin position="45"/>
        <end position="197"/>
    </location>
</feature>
<dbReference type="PANTHER" id="PTHR11647">
    <property type="entry name" value="HYDRANTOINASE/DIHYDROPYRIMIDINASE FAMILY MEMBER"/>
    <property type="match status" value="1"/>
</dbReference>
<dbReference type="PANTHER" id="PTHR11647:SF1">
    <property type="entry name" value="COLLAPSIN RESPONSE MEDIATOR PROTEIN"/>
    <property type="match status" value="1"/>
</dbReference>
<evidence type="ECO:0000313" key="2">
    <source>
        <dbReference type="EMBL" id="OEH84383.1"/>
    </source>
</evidence>
<dbReference type="Gene3D" id="2.30.40.10">
    <property type="entry name" value="Urease, subunit C, domain 1"/>
    <property type="match status" value="1"/>
</dbReference>
<evidence type="ECO:0000259" key="1">
    <source>
        <dbReference type="Pfam" id="PF07969"/>
    </source>
</evidence>
<organism evidence="2 3">
    <name type="scientific">Desulfuribacillus stibiiarsenatis</name>
    <dbReference type="NCBI Taxonomy" id="1390249"/>
    <lineage>
        <taxon>Bacteria</taxon>
        <taxon>Bacillati</taxon>
        <taxon>Bacillota</taxon>
        <taxon>Desulfuribacillia</taxon>
        <taxon>Desulfuribacillales</taxon>
        <taxon>Desulfuribacillaceae</taxon>
        <taxon>Desulfuribacillus</taxon>
    </lineage>
</organism>
<dbReference type="InterPro" id="IPR011059">
    <property type="entry name" value="Metal-dep_hydrolase_composite"/>
</dbReference>
<dbReference type="SUPFAM" id="SSF51556">
    <property type="entry name" value="Metallo-dependent hydrolases"/>
    <property type="match status" value="1"/>
</dbReference>
<keyword evidence="3" id="KW-1185">Reference proteome</keyword>
<gene>
    <name evidence="2" type="ORF">BHU72_10865</name>
</gene>
<sequence>MFDIVLKNGRIVDGTGSPWFYGDIGITEDRIQYIGKIASEHGHTVYDVSGHYISPGFIDMHSHSDLYILEQPYLSAKVRQGITTELLGQDGIAATPLPKQYVTDWKGNLAGLDGEPNIEWDWTDVKSYLERIEQVMPSHNLAFLVPHGNIRMEAMGLEGRAATPQEIAAMKQLLRTALEQGACGISSGLIYYPCVFADTNELTALCEVAAEYGVPFVVHQRSEGDEIVESMMELINIAEHTKAHLHFSHFKVCGEKNWNKTAIVLKKIDEARTKGIEITFDQYPYTAGSTMLSAILPPWVHEGGTSSMLNRLKDKSARERIKKEMAEGFSGWDSIAAWATWKGIYITSVKTAANQDCIGKHIEEISQLRNVSDPADMALRLIEEEENAVGMIDFVMDESSIGHIMNHPVGTICTDGLLGGKPHPRAYGAFPRILAKYVRNDQVIGLEQAIRRMTSQPARIIGCSDRGVIREGLKADLVVFSLDGVQDTATFEDSRQAPMGIDYVIINGEVVVEGDAEVHVPAGKVIRRTYYTQC</sequence>
<dbReference type="Proteomes" id="UP000095255">
    <property type="component" value="Unassembled WGS sequence"/>
</dbReference>
<proteinExistence type="predicted"/>
<dbReference type="CDD" id="cd01297">
    <property type="entry name" value="D-aminoacylase"/>
    <property type="match status" value="1"/>
</dbReference>
<dbReference type="InterPro" id="IPR023100">
    <property type="entry name" value="D-aminoacylase_insert_dom_sf"/>
</dbReference>
<dbReference type="GO" id="GO:0016811">
    <property type="term" value="F:hydrolase activity, acting on carbon-nitrogen (but not peptide) bonds, in linear amides"/>
    <property type="evidence" value="ECO:0007669"/>
    <property type="project" value="InterPro"/>
</dbReference>
<dbReference type="InterPro" id="IPR050378">
    <property type="entry name" value="Metallo-dep_Hydrolases_sf"/>
</dbReference>
<dbReference type="InterPro" id="IPR032466">
    <property type="entry name" value="Metal_Hydrolase"/>
</dbReference>
<dbReference type="Gene3D" id="3.20.20.140">
    <property type="entry name" value="Metal-dependent hydrolases"/>
    <property type="match status" value="1"/>
</dbReference>
<dbReference type="SUPFAM" id="SSF51338">
    <property type="entry name" value="Composite domain of metallo-dependent hydrolases"/>
    <property type="match status" value="1"/>
</dbReference>
<dbReference type="Pfam" id="PF07969">
    <property type="entry name" value="Amidohydro_3"/>
    <property type="match status" value="2"/>
</dbReference>
<evidence type="ECO:0000313" key="3">
    <source>
        <dbReference type="Proteomes" id="UP000095255"/>
    </source>
</evidence>
<dbReference type="STRING" id="1390249.BHU72_10865"/>
<dbReference type="AlphaFoldDB" id="A0A1E5L2U7"/>
<dbReference type="EMBL" id="MJAT01000039">
    <property type="protein sequence ID" value="OEH84383.1"/>
    <property type="molecule type" value="Genomic_DNA"/>
</dbReference>
<dbReference type="Gene3D" id="3.30.1490.130">
    <property type="entry name" value="D-aminoacylase. Domain 3"/>
    <property type="match status" value="1"/>
</dbReference>